<organism evidence="4 5">
    <name type="scientific">Aspergillus niger</name>
    <dbReference type="NCBI Taxonomy" id="5061"/>
    <lineage>
        <taxon>Eukaryota</taxon>
        <taxon>Fungi</taxon>
        <taxon>Dikarya</taxon>
        <taxon>Ascomycota</taxon>
        <taxon>Pezizomycotina</taxon>
        <taxon>Eurotiomycetes</taxon>
        <taxon>Eurotiomycetidae</taxon>
        <taxon>Eurotiales</taxon>
        <taxon>Aspergillaceae</taxon>
        <taxon>Aspergillus</taxon>
        <taxon>Aspergillus subgen. Circumdati</taxon>
    </lineage>
</organism>
<dbReference type="Gene3D" id="3.40.50.720">
    <property type="entry name" value="NAD(P)-binding Rossmann-like Domain"/>
    <property type="match status" value="1"/>
</dbReference>
<dbReference type="PANTHER" id="PTHR12286">
    <property type="entry name" value="SACCHAROPINE DEHYDROGENASE-LIKE OXIDOREDUCTASE"/>
    <property type="match status" value="1"/>
</dbReference>
<dbReference type="VEuPathDB" id="FungiDB:M747DRAFT_372953"/>
<comment type="caution">
    <text evidence="4">The sequence shown here is derived from an EMBL/GenBank/DDBJ whole genome shotgun (WGS) entry which is preliminary data.</text>
</comment>
<dbReference type="GO" id="GO:0005811">
    <property type="term" value="C:lipid droplet"/>
    <property type="evidence" value="ECO:0007669"/>
    <property type="project" value="TreeGrafter"/>
</dbReference>
<evidence type="ECO:0000313" key="5">
    <source>
        <dbReference type="Proteomes" id="UP000068243"/>
    </source>
</evidence>
<comment type="similarity">
    <text evidence="1">Belongs to the saccharopine dehydrogenase family.</text>
</comment>
<protein>
    <submittedName>
        <fullName evidence="4">Saccharopine dehydrogenase</fullName>
    </submittedName>
</protein>
<evidence type="ECO:0000256" key="1">
    <source>
        <dbReference type="ARBA" id="ARBA00038048"/>
    </source>
</evidence>
<dbReference type="VEuPathDB" id="FungiDB:ASPNIDRAFT2_1187286"/>
<proteinExistence type="inferred from homology"/>
<dbReference type="VEuPathDB" id="FungiDB:ATCC64974_85870"/>
<dbReference type="EMBL" id="BCMY01000003">
    <property type="protein sequence ID" value="GAQ38387.1"/>
    <property type="molecule type" value="Genomic_DNA"/>
</dbReference>
<dbReference type="VEuPathDB" id="FungiDB:An04g08990"/>
<dbReference type="GO" id="GO:0005739">
    <property type="term" value="C:mitochondrion"/>
    <property type="evidence" value="ECO:0007669"/>
    <property type="project" value="TreeGrafter"/>
</dbReference>
<dbReference type="PANTHER" id="PTHR12286:SF5">
    <property type="entry name" value="SACCHAROPINE DEHYDROGENASE-LIKE OXIDOREDUCTASE"/>
    <property type="match status" value="1"/>
</dbReference>
<reference evidence="5" key="1">
    <citation type="journal article" date="2016" name="Genome Announc.">
        <title>Draft genome sequence of Aspergillus niger strain An76.</title>
        <authorList>
            <person name="Gong W."/>
            <person name="Cheng Z."/>
            <person name="Zhang H."/>
            <person name="Liu L."/>
            <person name="Gao P."/>
            <person name="Wang L."/>
        </authorList>
    </citation>
    <scope>NUCLEOTIDE SEQUENCE [LARGE SCALE GENOMIC DNA]</scope>
    <source>
        <strain evidence="5">An76</strain>
    </source>
</reference>
<name>A0A100IBU0_ASPNG</name>
<sequence length="414" mass="45993">MESNKQYDLIVLGPTGYTGRFCADHIVKNFPTNLKWALAGRSLSKLENIAKELKNVNPDRAEPDLLAVQLNREELHPLVQKTRVIINCVGPYCLYSTPVIEACASNGTHYVDATGETHWVKEIIDEYHETAKANGAVIIPCVGIESAPADLLAWATVKRVREDLSCHTRSITGDIHEIKSSGASGGTLSTVLTFFENVPPSEMRKISTPFALAASAPPKDIPREPLWARLLGIRSVRDMGILTTSPSGLADTTTVHRSSTLMPEFYGPRFYFRQFLRARNAFTGILWHYTFLFAITALLLPPVRTLVRKYIYTPGTGPTLEDSVNDFVEYRAVATADQDTPTPQRVLGKLRYQGTMYEFTGLSLAEAAMTILENEEKVKKVSRCGIVTTATLGQEFIDRWDKVGCHIETQIVDN</sequence>
<feature type="domain" description="Saccharopine dehydrogenase NADP binding" evidence="3">
    <location>
        <begin position="10"/>
        <end position="139"/>
    </location>
</feature>
<dbReference type="Proteomes" id="UP000068243">
    <property type="component" value="Unassembled WGS sequence"/>
</dbReference>
<dbReference type="SUPFAM" id="SSF51735">
    <property type="entry name" value="NAD(P)-binding Rossmann-fold domains"/>
    <property type="match status" value="1"/>
</dbReference>
<keyword evidence="2" id="KW-1133">Transmembrane helix</keyword>
<gene>
    <name evidence="4" type="ORF">ABL_02631</name>
</gene>
<dbReference type="InterPro" id="IPR005097">
    <property type="entry name" value="Sacchrp_dh_NADP-bd"/>
</dbReference>
<dbReference type="AlphaFoldDB" id="A0A100IBU0"/>
<dbReference type="PaxDb" id="5061-CADANGAP00004514"/>
<feature type="transmembrane region" description="Helical" evidence="2">
    <location>
        <begin position="281"/>
        <end position="300"/>
    </location>
</feature>
<evidence type="ECO:0000256" key="2">
    <source>
        <dbReference type="SAM" id="Phobius"/>
    </source>
</evidence>
<dbReference type="GO" id="GO:0009247">
    <property type="term" value="P:glycolipid biosynthetic process"/>
    <property type="evidence" value="ECO:0007669"/>
    <property type="project" value="TreeGrafter"/>
</dbReference>
<dbReference type="OMA" id="YVARMEQ"/>
<dbReference type="OrthoDB" id="10268090at2759"/>
<accession>A0A100IBU0</accession>
<dbReference type="Pfam" id="PF03435">
    <property type="entry name" value="Sacchrp_dh_NADP"/>
    <property type="match status" value="1"/>
</dbReference>
<evidence type="ECO:0000259" key="3">
    <source>
        <dbReference type="Pfam" id="PF03435"/>
    </source>
</evidence>
<keyword evidence="2" id="KW-0472">Membrane</keyword>
<dbReference type="InterPro" id="IPR051276">
    <property type="entry name" value="Saccharopine_DH-like_oxidrdct"/>
</dbReference>
<evidence type="ECO:0000313" key="4">
    <source>
        <dbReference type="EMBL" id="GAQ38387.1"/>
    </source>
</evidence>
<keyword evidence="2" id="KW-0812">Transmembrane</keyword>
<dbReference type="InterPro" id="IPR036291">
    <property type="entry name" value="NAD(P)-bd_dom_sf"/>
</dbReference>
<dbReference type="GO" id="GO:0005886">
    <property type="term" value="C:plasma membrane"/>
    <property type="evidence" value="ECO:0007669"/>
    <property type="project" value="TreeGrafter"/>
</dbReference>